<dbReference type="Proteomes" id="UP000683925">
    <property type="component" value="Unassembled WGS sequence"/>
</dbReference>
<sequence length="442" mass="52316">MQIFYKKCIKQKKQQRSERDALEKCIRQQTLQIIQSVLSRLFLKHFSKMHKLNQIFISSQIILIQSNAKEYFRFLMKITENKNQFFLIMELMKGGTLAQRMNQEHNDEDIAIIMKGILLAVHYLHEKKIIHRDLKPENIMFATKDIRTVKIADFGLSFKFASEGMFYSLLNKKCGTVIYMAPEQFKEKFYSKQIDSWSCGIIMYMLLNSGQHPFYNYNDTRDQVINKIMNPILQFSDHMSPLAKDLIQKLTTIEPIERYSVGQALIHPWITRNFQDKIPLTYNEQISQFIKDQQIRNSFKLLFFLQYLMKNCPIQQPYPNDEIIQKLSDKKKLLQEYQSIPNPKSQKLTMVSNIQKIKNLRSRSPKDQKQMQNSKSKSKPKTSFENLTTLEDQKYTIASFKKCFQQKAPVRPKTIDKILNDNTAKSRQIVRQKLELPPLKKR</sequence>
<evidence type="ECO:0000313" key="3">
    <source>
        <dbReference type="EMBL" id="CAD8193406.1"/>
    </source>
</evidence>
<keyword evidence="4" id="KW-1185">Reference proteome</keyword>
<dbReference type="InterPro" id="IPR008271">
    <property type="entry name" value="Ser/Thr_kinase_AS"/>
</dbReference>
<proteinExistence type="predicted"/>
<accession>A0A8S1X504</accession>
<dbReference type="PANTHER" id="PTHR24347">
    <property type="entry name" value="SERINE/THREONINE-PROTEIN KINASE"/>
    <property type="match status" value="1"/>
</dbReference>
<evidence type="ECO:0000259" key="2">
    <source>
        <dbReference type="PROSITE" id="PS50011"/>
    </source>
</evidence>
<dbReference type="GO" id="GO:0004672">
    <property type="term" value="F:protein kinase activity"/>
    <property type="evidence" value="ECO:0007669"/>
    <property type="project" value="InterPro"/>
</dbReference>
<dbReference type="SMART" id="SM00220">
    <property type="entry name" value="S_TKc"/>
    <property type="match status" value="1"/>
</dbReference>
<evidence type="ECO:0000313" key="4">
    <source>
        <dbReference type="Proteomes" id="UP000683925"/>
    </source>
</evidence>
<dbReference type="Pfam" id="PF00069">
    <property type="entry name" value="Pkinase"/>
    <property type="match status" value="1"/>
</dbReference>
<feature type="domain" description="Protein kinase" evidence="2">
    <location>
        <begin position="1"/>
        <end position="270"/>
    </location>
</feature>
<dbReference type="PROSITE" id="PS00108">
    <property type="entry name" value="PROTEIN_KINASE_ST"/>
    <property type="match status" value="1"/>
</dbReference>
<gene>
    <name evidence="3" type="ORF">POCTA_138.1.T1040130</name>
</gene>
<dbReference type="PROSITE" id="PS50011">
    <property type="entry name" value="PROTEIN_KINASE_DOM"/>
    <property type="match status" value="1"/>
</dbReference>
<comment type="caution">
    <text evidence="3">The sequence shown here is derived from an EMBL/GenBank/DDBJ whole genome shotgun (WGS) entry which is preliminary data.</text>
</comment>
<dbReference type="InterPro" id="IPR000719">
    <property type="entry name" value="Prot_kinase_dom"/>
</dbReference>
<dbReference type="GO" id="GO:0005524">
    <property type="term" value="F:ATP binding"/>
    <property type="evidence" value="ECO:0007669"/>
    <property type="project" value="InterPro"/>
</dbReference>
<evidence type="ECO:0000256" key="1">
    <source>
        <dbReference type="SAM" id="MobiDB-lite"/>
    </source>
</evidence>
<name>A0A8S1X504_PAROT</name>
<dbReference type="EMBL" id="CAJJDP010000104">
    <property type="protein sequence ID" value="CAD8193406.1"/>
    <property type="molecule type" value="Genomic_DNA"/>
</dbReference>
<organism evidence="3 4">
    <name type="scientific">Paramecium octaurelia</name>
    <dbReference type="NCBI Taxonomy" id="43137"/>
    <lineage>
        <taxon>Eukaryota</taxon>
        <taxon>Sar</taxon>
        <taxon>Alveolata</taxon>
        <taxon>Ciliophora</taxon>
        <taxon>Intramacronucleata</taxon>
        <taxon>Oligohymenophorea</taxon>
        <taxon>Peniculida</taxon>
        <taxon>Parameciidae</taxon>
        <taxon>Paramecium</taxon>
    </lineage>
</organism>
<protein>
    <recommendedName>
        <fullName evidence="2">Protein kinase domain-containing protein</fullName>
    </recommendedName>
</protein>
<dbReference type="OrthoDB" id="10252354at2759"/>
<feature type="region of interest" description="Disordered" evidence="1">
    <location>
        <begin position="360"/>
        <end position="385"/>
    </location>
</feature>
<reference evidence="3" key="1">
    <citation type="submission" date="2021-01" db="EMBL/GenBank/DDBJ databases">
        <authorList>
            <consortium name="Genoscope - CEA"/>
            <person name="William W."/>
        </authorList>
    </citation>
    <scope>NUCLEOTIDE SEQUENCE</scope>
</reference>
<dbReference type="AlphaFoldDB" id="A0A8S1X504"/>
<dbReference type="OMA" id="PYPNDEI"/>